<dbReference type="InterPro" id="IPR045117">
    <property type="entry name" value="ATXN2-like"/>
</dbReference>
<dbReference type="EMBL" id="BMAR01000022">
    <property type="protein sequence ID" value="GFR48121.1"/>
    <property type="molecule type" value="Genomic_DNA"/>
</dbReference>
<dbReference type="AlphaFoldDB" id="A0AAD3DYI8"/>
<dbReference type="InterPro" id="IPR025852">
    <property type="entry name" value="SM_dom_ATX"/>
</dbReference>
<dbReference type="PANTHER" id="PTHR12854:SF7">
    <property type="entry name" value="ATAXIN-2 HOMOLOG"/>
    <property type="match status" value="1"/>
</dbReference>
<dbReference type="Pfam" id="PF14438">
    <property type="entry name" value="SM-ATX"/>
    <property type="match status" value="1"/>
</dbReference>
<feature type="region of interest" description="Disordered" evidence="1">
    <location>
        <begin position="10"/>
        <end position="44"/>
    </location>
</feature>
<feature type="compositionally biased region" description="Gly residues" evidence="1">
    <location>
        <begin position="818"/>
        <end position="848"/>
    </location>
</feature>
<feature type="region of interest" description="Disordered" evidence="1">
    <location>
        <begin position="508"/>
        <end position="545"/>
    </location>
</feature>
<feature type="compositionally biased region" description="Basic and acidic residues" evidence="1">
    <location>
        <begin position="1122"/>
        <end position="1135"/>
    </location>
</feature>
<dbReference type="SMART" id="SM01272">
    <property type="entry name" value="LsmAD"/>
    <property type="match status" value="1"/>
</dbReference>
<feature type="compositionally biased region" description="Gly residues" evidence="1">
    <location>
        <begin position="25"/>
        <end position="37"/>
    </location>
</feature>
<dbReference type="Pfam" id="PF07145">
    <property type="entry name" value="PAM2"/>
    <property type="match status" value="1"/>
</dbReference>
<reference evidence="3 4" key="1">
    <citation type="journal article" date="2021" name="Sci. Rep.">
        <title>Genome sequencing of the multicellular alga Astrephomene provides insights into convergent evolution of germ-soma differentiation.</title>
        <authorList>
            <person name="Yamashita S."/>
            <person name="Yamamoto K."/>
            <person name="Matsuzaki R."/>
            <person name="Suzuki S."/>
            <person name="Yamaguchi H."/>
            <person name="Hirooka S."/>
            <person name="Minakuchi Y."/>
            <person name="Miyagishima S."/>
            <person name="Kawachi M."/>
            <person name="Toyoda A."/>
            <person name="Nozaki H."/>
        </authorList>
    </citation>
    <scope>NUCLEOTIDE SEQUENCE [LARGE SCALE GENOMIC DNA]</scope>
    <source>
        <strain evidence="3 4">NIES-4017</strain>
    </source>
</reference>
<evidence type="ECO:0000259" key="2">
    <source>
        <dbReference type="SMART" id="SM01272"/>
    </source>
</evidence>
<feature type="region of interest" description="Disordered" evidence="1">
    <location>
        <begin position="719"/>
        <end position="913"/>
    </location>
</feature>
<dbReference type="GO" id="GO:0034063">
    <property type="term" value="P:stress granule assembly"/>
    <property type="evidence" value="ECO:0007669"/>
    <property type="project" value="TreeGrafter"/>
</dbReference>
<dbReference type="Pfam" id="PF06741">
    <property type="entry name" value="LsmAD"/>
    <property type="match status" value="1"/>
</dbReference>
<evidence type="ECO:0000256" key="1">
    <source>
        <dbReference type="SAM" id="MobiDB-lite"/>
    </source>
</evidence>
<feature type="region of interest" description="Disordered" evidence="1">
    <location>
        <begin position="393"/>
        <end position="438"/>
    </location>
</feature>
<feature type="compositionally biased region" description="Low complexity" evidence="1">
    <location>
        <begin position="756"/>
        <end position="769"/>
    </location>
</feature>
<dbReference type="InterPro" id="IPR009818">
    <property type="entry name" value="PAM2_motif"/>
</dbReference>
<dbReference type="InterPro" id="IPR009604">
    <property type="entry name" value="LsmAD_domain"/>
</dbReference>
<feature type="compositionally biased region" description="Low complexity" evidence="1">
    <location>
        <begin position="393"/>
        <end position="402"/>
    </location>
</feature>
<evidence type="ECO:0000313" key="4">
    <source>
        <dbReference type="Proteomes" id="UP001054857"/>
    </source>
</evidence>
<protein>
    <recommendedName>
        <fullName evidence="2">LsmAD domain-containing protein</fullName>
    </recommendedName>
</protein>
<feature type="compositionally biased region" description="Gly residues" evidence="1">
    <location>
        <begin position="1101"/>
        <end position="1115"/>
    </location>
</feature>
<feature type="region of interest" description="Disordered" evidence="1">
    <location>
        <begin position="1024"/>
        <end position="1135"/>
    </location>
</feature>
<dbReference type="GO" id="GO:0010494">
    <property type="term" value="C:cytoplasmic stress granule"/>
    <property type="evidence" value="ECO:0007669"/>
    <property type="project" value="TreeGrafter"/>
</dbReference>
<feature type="domain" description="LsmAD" evidence="2">
    <location>
        <begin position="209"/>
        <end position="280"/>
    </location>
</feature>
<dbReference type="PANTHER" id="PTHR12854">
    <property type="entry name" value="ATAXIN 2-RELATED"/>
    <property type="match status" value="1"/>
</dbReference>
<feature type="compositionally biased region" description="Gly residues" evidence="1">
    <location>
        <begin position="770"/>
        <end position="789"/>
    </location>
</feature>
<sequence length="1135" mass="112096">MSTFAAKVAGGLPRGGGAQQQHQQTGGGPQQRHGGGPVKSNPVRQTVGFSVPANADRLGFIGNVLIGYKVEAQVASGVVYEGVFGSLSSDSTGVSIVLKFAKIIKDPKAPASDRTSLAEKPVPVLTISAGDLVQLFAKDVRLSPEDLSGADRSDVGFETDAAISRGRGGGVRELQRWQPDEGEDSGFFSLESTGNSSGWDQFAVNRDRFGVQTTWNEHFYTTKIKRDECRITEAEAERIAREIETGVPGNTTNIHLLEERGGELAPDVDEEALYGAVIREPQQTAAVPVYQPPPQQQHRQQHRSRGPQPSAADRAVAWGRAGSGVAAVAGGLTAAQQQHPQQQHAAAGGSSAATAAKPGSMPVPVPGSTPAAAASGPISLGGGVAAVAAAAEGGSGSAGSSSTAPIDIDPRREVNKVRSSLTVGPKKDRSSPYGTPKLGGMSRSPVYVSPLVADPMSFSALDLDPGAPQVRLDPEAQAEFLRFKEEMNKKRSGQMGAEAALADLKKASSSFKDRSGPPAAAAAPGAPAAGPTAAAANGTAAAPVPPAAAADAPAKAAAPADGAPAAATAVAAAAAPTAAAAAAANGEDAKPKTLSKLNPNAKPFSLNINAKEFVPSFAPKTAVPAPAAAPPAPPAPAPAAAAAAAPAAATPATTTAAPASAPVAAAAPSPAATAAAVPAAAHIAAANPNAAAAPPAAAAAAAQAAATAIASGQPSYLTVPGSGGPSHGITVTYHHSSANHGHGHGPQQGLHGGQHGPQQQLGGHQYIHHAGGGQGGGMHGGGGHGGGHGGVHHERGGYGSGAQGPMGREMREHSGAYHRGGGMGEGGGGGGYRGGGVDSFRGGAGSASGDGYHHHHAQHQQHHHHHKAAAGGPNEHHGGGKGADNHGGAGGGLHKVPPPPPQGPMTAEGPMGTMIMNGVAPTAMTPHGIVPMTPAMAAGMSTMGAVPYGVVMAPPGGYMTSAMPPTAVGIASTAGGPVPIMAYAVRPAGGGPAMAMAAPGMAMMGAPGMATPYGTAVGPYMTAPPGSMPPPSPTGRPHSTGFFQPAGGYPMIATAHHGGPHGHPGGPMGAHHMMQGPGHAHGHGHGHGPMGGGLHHMQDGRGPGGGMGPGGPKGGGRGHRPPRMDHDRSGPRDMD</sequence>
<organism evidence="3 4">
    <name type="scientific">Astrephomene gubernaculifera</name>
    <dbReference type="NCBI Taxonomy" id="47775"/>
    <lineage>
        <taxon>Eukaryota</taxon>
        <taxon>Viridiplantae</taxon>
        <taxon>Chlorophyta</taxon>
        <taxon>core chlorophytes</taxon>
        <taxon>Chlorophyceae</taxon>
        <taxon>CS clade</taxon>
        <taxon>Chlamydomonadales</taxon>
        <taxon>Astrephomenaceae</taxon>
        <taxon>Astrephomene</taxon>
    </lineage>
</organism>
<proteinExistence type="predicted"/>
<feature type="compositionally biased region" description="Gly residues" evidence="1">
    <location>
        <begin position="744"/>
        <end position="755"/>
    </location>
</feature>
<feature type="region of interest" description="Disordered" evidence="1">
    <location>
        <begin position="290"/>
        <end position="313"/>
    </location>
</feature>
<dbReference type="GO" id="GO:0003729">
    <property type="term" value="F:mRNA binding"/>
    <property type="evidence" value="ECO:0007669"/>
    <property type="project" value="TreeGrafter"/>
</dbReference>
<accession>A0AAD3DYI8</accession>
<feature type="compositionally biased region" description="Basic residues" evidence="1">
    <location>
        <begin position="853"/>
        <end position="868"/>
    </location>
</feature>
<gene>
    <name evidence="3" type="ORF">Agub_g9948</name>
</gene>
<feature type="compositionally biased region" description="Low complexity" evidence="1">
    <location>
        <begin position="1069"/>
        <end position="1078"/>
    </location>
</feature>
<dbReference type="Proteomes" id="UP001054857">
    <property type="component" value="Unassembled WGS sequence"/>
</dbReference>
<feature type="compositionally biased region" description="Low complexity" evidence="1">
    <location>
        <begin position="333"/>
        <end position="356"/>
    </location>
</feature>
<comment type="caution">
    <text evidence="3">The sequence shown here is derived from an EMBL/GenBank/DDBJ whole genome shotgun (WGS) entry which is preliminary data.</text>
</comment>
<name>A0AAD3DYI8_9CHLO</name>
<feature type="region of interest" description="Disordered" evidence="1">
    <location>
        <begin position="333"/>
        <end position="373"/>
    </location>
</feature>
<keyword evidence="4" id="KW-1185">Reference proteome</keyword>
<feature type="compositionally biased region" description="Low complexity" evidence="1">
    <location>
        <begin position="516"/>
        <end position="545"/>
    </location>
</feature>
<feature type="compositionally biased region" description="Gly residues" evidence="1">
    <location>
        <begin position="880"/>
        <end position="893"/>
    </location>
</feature>
<evidence type="ECO:0000313" key="3">
    <source>
        <dbReference type="EMBL" id="GFR48121.1"/>
    </source>
</evidence>